<evidence type="ECO:0000256" key="5">
    <source>
        <dbReference type="PROSITE-ProRule" id="PRU00493"/>
    </source>
</evidence>
<feature type="modified residue" description="Glycine radical" evidence="5">
    <location>
        <position position="684"/>
    </location>
</feature>
<evidence type="ECO:0000259" key="7">
    <source>
        <dbReference type="PROSITE" id="PS51161"/>
    </source>
</evidence>
<dbReference type="AlphaFoldDB" id="A0AA43UDG6"/>
<feature type="domain" description="ATP-cone" evidence="7">
    <location>
        <begin position="2"/>
        <end position="91"/>
    </location>
</feature>
<dbReference type="GO" id="GO:0009265">
    <property type="term" value="P:2'-deoxyribonucleotide biosynthetic process"/>
    <property type="evidence" value="ECO:0007669"/>
    <property type="project" value="TreeGrafter"/>
</dbReference>
<accession>A0AA43UDG6</accession>
<proteinExistence type="predicted"/>
<dbReference type="InterPro" id="IPR005144">
    <property type="entry name" value="ATP-cone_dom"/>
</dbReference>
<organism evidence="8 9">
    <name type="scientific">Atopococcus tabaci</name>
    <dbReference type="NCBI Taxonomy" id="269774"/>
    <lineage>
        <taxon>Bacteria</taxon>
        <taxon>Bacillati</taxon>
        <taxon>Bacillota</taxon>
        <taxon>Bacilli</taxon>
        <taxon>Lactobacillales</taxon>
        <taxon>Carnobacteriaceae</taxon>
        <taxon>Atopococcus</taxon>
    </lineage>
</organism>
<evidence type="ECO:0000256" key="3">
    <source>
        <dbReference type="ARBA" id="ARBA00022840"/>
    </source>
</evidence>
<reference evidence="8" key="1">
    <citation type="submission" date="2023-07" db="EMBL/GenBank/DDBJ databases">
        <title>Between Cages and Wild: Unraveling the Impact of Captivity on Animal Microbiomes and Antimicrobial Resistance.</title>
        <authorList>
            <person name="Schmartz G.P."/>
            <person name="Rehner J."/>
            <person name="Schuff M.J."/>
            <person name="Becker S.L."/>
            <person name="Kravczyk M."/>
            <person name="Gurevich A."/>
            <person name="Francke R."/>
            <person name="Mueller R."/>
            <person name="Keller V."/>
            <person name="Keller A."/>
        </authorList>
    </citation>
    <scope>NUCLEOTIDE SEQUENCE</scope>
    <source>
        <strain evidence="8">S39M_St_73</strain>
    </source>
</reference>
<dbReference type="GO" id="GO:0005524">
    <property type="term" value="F:ATP binding"/>
    <property type="evidence" value="ECO:0007669"/>
    <property type="project" value="UniProtKB-UniRule"/>
</dbReference>
<dbReference type="SUPFAM" id="SSF51998">
    <property type="entry name" value="PFL-like glycyl radical enzymes"/>
    <property type="match status" value="1"/>
</dbReference>
<dbReference type="NCBIfam" id="NF006732">
    <property type="entry name" value="PRK09263.1"/>
    <property type="match status" value="1"/>
</dbReference>
<evidence type="ECO:0000259" key="6">
    <source>
        <dbReference type="PROSITE" id="PS51149"/>
    </source>
</evidence>
<dbReference type="Proteomes" id="UP001171751">
    <property type="component" value="Unassembled WGS sequence"/>
</dbReference>
<evidence type="ECO:0000256" key="2">
    <source>
        <dbReference type="ARBA" id="ARBA00022818"/>
    </source>
</evidence>
<dbReference type="Pfam" id="PF03477">
    <property type="entry name" value="ATP-cone"/>
    <property type="match status" value="1"/>
</dbReference>
<dbReference type="GO" id="GO:0004748">
    <property type="term" value="F:ribonucleoside-diphosphate reductase activity, thioredoxin disulfide as acceptor"/>
    <property type="evidence" value="ECO:0007669"/>
    <property type="project" value="TreeGrafter"/>
</dbReference>
<keyword evidence="2 5" id="KW-0556">Organic radical</keyword>
<gene>
    <name evidence="8" type="primary">nrdD</name>
    <name evidence="8" type="ORF">Q4F26_06295</name>
</gene>
<comment type="caution">
    <text evidence="8">The sequence shown here is derived from an EMBL/GenBank/DDBJ whole genome shotgun (WGS) entry which is preliminary data.</text>
</comment>
<dbReference type="Pfam" id="PF13597">
    <property type="entry name" value="NRDD"/>
    <property type="match status" value="1"/>
</dbReference>
<feature type="domain" description="Glycine radical" evidence="6">
    <location>
        <begin position="584"/>
        <end position="708"/>
    </location>
</feature>
<keyword evidence="1 4" id="KW-0547">Nucleotide-binding</keyword>
<sequence>MTKVIKKDGRISRFYIEKIESSLESAERVFDVAFTNDKREILNAVEEEVLKHDEIQSSEIFNIVKEALKEEPLILSAFQEFKKVEQKSIDEAVDLEFQFSRFDNKDKNIMNENGNKDSRTAMTQRELLSGVYSKAKGLKMYPEEVQRAHVKGIIHLHDLDRSPYQPLPNCSLPDFAYMLDEGVQLGNARVEKPKSIATAVSILGILISAISGEQYGGVSVHELDKLLAPYGEMTLEKNRQLYFEVLKDAPEVEELARKKTRKDIYDAMQALEYDINTMTTTTAQTPFSTVSYGLGTSWVEREIQKQHLKVRYDGLGKHRITAIFPKILYFVQEGVNLRPGDFNYDIKKLAVKTSASRIYPDMVNIDDLMRMKGGRKPITAMGCRSFLHYWENKDGEEVYEGRNNLGVISINLPHLAIQSKGNAKKFFHMLDDTLELVRKGLHVREDSVLSASLETCPIMYTQGGLGDPTGKTSVRDFYDGDRKKQASISIGYVGVHNAMTALTEDEHWHFQEEYNDLGLDIIRRLDAYAKEINDEFLATPSVYATPSESLADRFASIDRKRFGLIEGVNDKEYYENSFHYPSYLNIDPVKKMSFESQYYEYTPGGFMFYIEQNNLSNNLRGMESLWDAFNHMGNIYAGVNSPNDHCKACGWEGEAAFVKDQGYTCPACKNFNPENMSVVRRLCGYLGHPNKRPVVDGKQEEINSRVKH</sequence>
<dbReference type="Gene3D" id="3.20.70.20">
    <property type="match status" value="1"/>
</dbReference>
<evidence type="ECO:0000256" key="4">
    <source>
        <dbReference type="PROSITE-ProRule" id="PRU00492"/>
    </source>
</evidence>
<keyword evidence="9" id="KW-1185">Reference proteome</keyword>
<protein>
    <submittedName>
        <fullName evidence="8">Anaerobic ribonucleoside-triphosphate reductase</fullName>
        <ecNumber evidence="8">1.17.4.2</ecNumber>
    </submittedName>
</protein>
<dbReference type="GO" id="GO:0008998">
    <property type="term" value="F:ribonucleoside-triphosphate reductase (thioredoxin) activity"/>
    <property type="evidence" value="ECO:0007669"/>
    <property type="project" value="UniProtKB-EC"/>
</dbReference>
<dbReference type="InterPro" id="IPR012833">
    <property type="entry name" value="NrdD"/>
</dbReference>
<dbReference type="PROSITE" id="PS51149">
    <property type="entry name" value="GLY_RADICAL_2"/>
    <property type="match status" value="1"/>
</dbReference>
<name>A0AA43UDG6_9LACT</name>
<dbReference type="EC" id="1.17.4.2" evidence="8"/>
<evidence type="ECO:0000313" key="9">
    <source>
        <dbReference type="Proteomes" id="UP001171751"/>
    </source>
</evidence>
<dbReference type="EMBL" id="JAUNQW010000038">
    <property type="protein sequence ID" value="MDO5457943.1"/>
    <property type="molecule type" value="Genomic_DNA"/>
</dbReference>
<dbReference type="PANTHER" id="PTHR21075:SF0">
    <property type="entry name" value="ANAEROBIC RIBONUCLEOSIDE-TRIPHOSPHATE REDUCTASE"/>
    <property type="match status" value="1"/>
</dbReference>
<dbReference type="NCBIfam" id="TIGR02487">
    <property type="entry name" value="NrdD"/>
    <property type="match status" value="1"/>
</dbReference>
<dbReference type="GO" id="GO:0006260">
    <property type="term" value="P:DNA replication"/>
    <property type="evidence" value="ECO:0007669"/>
    <property type="project" value="InterPro"/>
</dbReference>
<keyword evidence="3 4" id="KW-0067">ATP-binding</keyword>
<keyword evidence="8" id="KW-0560">Oxidoreductase</keyword>
<dbReference type="PANTHER" id="PTHR21075">
    <property type="entry name" value="ANAEROBIC RIBONUCLEOSIDE-TRIPHOSPHATE REDUCTASE"/>
    <property type="match status" value="1"/>
</dbReference>
<dbReference type="GO" id="GO:0031250">
    <property type="term" value="C:anaerobic ribonucleoside-triphosphate reductase complex"/>
    <property type="evidence" value="ECO:0007669"/>
    <property type="project" value="TreeGrafter"/>
</dbReference>
<dbReference type="PROSITE" id="PS51161">
    <property type="entry name" value="ATP_CONE"/>
    <property type="match status" value="1"/>
</dbReference>
<dbReference type="InterPro" id="IPR001150">
    <property type="entry name" value="Gly_radical"/>
</dbReference>
<evidence type="ECO:0000256" key="1">
    <source>
        <dbReference type="ARBA" id="ARBA00022741"/>
    </source>
</evidence>
<evidence type="ECO:0000313" key="8">
    <source>
        <dbReference type="EMBL" id="MDO5457943.1"/>
    </source>
</evidence>